<comment type="caution">
    <text evidence="3">The sequence shown here is derived from an EMBL/GenBank/DDBJ whole genome shotgun (WGS) entry which is preliminary data.</text>
</comment>
<dbReference type="PANTHER" id="PTHR37984">
    <property type="entry name" value="PROTEIN CBG26694"/>
    <property type="match status" value="1"/>
</dbReference>
<dbReference type="GO" id="GO:0003723">
    <property type="term" value="F:RNA binding"/>
    <property type="evidence" value="ECO:0007669"/>
    <property type="project" value="UniProtKB-KW"/>
</dbReference>
<dbReference type="AlphaFoldDB" id="A0A9Q3CG55"/>
<dbReference type="InterPro" id="IPR001584">
    <property type="entry name" value="Integrase_cat-core"/>
</dbReference>
<evidence type="ECO:0000313" key="4">
    <source>
        <dbReference type="Proteomes" id="UP000765509"/>
    </source>
</evidence>
<dbReference type="PROSITE" id="PS50994">
    <property type="entry name" value="INTEGRASE"/>
    <property type="match status" value="1"/>
</dbReference>
<gene>
    <name evidence="3" type="ORF">O181_021791</name>
</gene>
<dbReference type="PANTHER" id="PTHR37984:SF5">
    <property type="entry name" value="PROTEIN NYNRIN-LIKE"/>
    <property type="match status" value="1"/>
</dbReference>
<organism evidence="3 4">
    <name type="scientific">Austropuccinia psidii MF-1</name>
    <dbReference type="NCBI Taxonomy" id="1389203"/>
    <lineage>
        <taxon>Eukaryota</taxon>
        <taxon>Fungi</taxon>
        <taxon>Dikarya</taxon>
        <taxon>Basidiomycota</taxon>
        <taxon>Pucciniomycotina</taxon>
        <taxon>Pucciniomycetes</taxon>
        <taxon>Pucciniales</taxon>
        <taxon>Sphaerophragmiaceae</taxon>
        <taxon>Austropuccinia</taxon>
    </lineage>
</organism>
<dbReference type="Gene3D" id="1.10.340.70">
    <property type="match status" value="1"/>
</dbReference>
<evidence type="ECO:0000256" key="1">
    <source>
        <dbReference type="ARBA" id="ARBA00022884"/>
    </source>
</evidence>
<evidence type="ECO:0000259" key="2">
    <source>
        <dbReference type="PROSITE" id="PS50994"/>
    </source>
</evidence>
<dbReference type="InterPro" id="IPR041588">
    <property type="entry name" value="Integrase_H2C2"/>
</dbReference>
<proteinExistence type="predicted"/>
<name>A0A9Q3CG55_9BASI</name>
<dbReference type="InterPro" id="IPR012337">
    <property type="entry name" value="RNaseH-like_sf"/>
</dbReference>
<feature type="non-terminal residue" evidence="3">
    <location>
        <position position="1"/>
    </location>
</feature>
<dbReference type="Gene3D" id="3.30.420.10">
    <property type="entry name" value="Ribonuclease H-like superfamily/Ribonuclease H"/>
    <property type="match status" value="1"/>
</dbReference>
<evidence type="ECO:0000313" key="3">
    <source>
        <dbReference type="EMBL" id="MBW0482076.1"/>
    </source>
</evidence>
<keyword evidence="1" id="KW-0694">RNA-binding</keyword>
<dbReference type="GO" id="GO:0005634">
    <property type="term" value="C:nucleus"/>
    <property type="evidence" value="ECO:0007669"/>
    <property type="project" value="UniProtKB-ARBA"/>
</dbReference>
<dbReference type="Pfam" id="PF17921">
    <property type="entry name" value="Integrase_H2C2"/>
    <property type="match status" value="1"/>
</dbReference>
<keyword evidence="4" id="KW-1185">Reference proteome</keyword>
<reference evidence="3" key="1">
    <citation type="submission" date="2021-03" db="EMBL/GenBank/DDBJ databases">
        <title>Draft genome sequence of rust myrtle Austropuccinia psidii MF-1, a brazilian biotype.</title>
        <authorList>
            <person name="Quecine M.C."/>
            <person name="Pachon D.M.R."/>
            <person name="Bonatelli M.L."/>
            <person name="Correr F.H."/>
            <person name="Franceschini L.M."/>
            <person name="Leite T.F."/>
            <person name="Margarido G.R.A."/>
            <person name="Almeida C.A."/>
            <person name="Ferrarezi J.A."/>
            <person name="Labate C.A."/>
        </authorList>
    </citation>
    <scope>NUCLEOTIDE SEQUENCE</scope>
    <source>
        <strain evidence="3">MF-1</strain>
    </source>
</reference>
<dbReference type="EMBL" id="AVOT02006643">
    <property type="protein sequence ID" value="MBW0482076.1"/>
    <property type="molecule type" value="Genomic_DNA"/>
</dbReference>
<dbReference type="InterPro" id="IPR036397">
    <property type="entry name" value="RNaseH_sf"/>
</dbReference>
<feature type="domain" description="Integrase catalytic" evidence="2">
    <location>
        <begin position="133"/>
        <end position="234"/>
    </location>
</feature>
<sequence>TESSSLYMACSTIERSTSALTVVDRNYISLILQESHDCPYMGHMSEDRTKERVASTAWWPKWDQELSEYINTFERFHKANRKHEKKYGLLQHIEEPKHPWETINMDWVTGLVPGGKENFIACLVIVNRFSKSIIISDRDPKFTSEFWTNLYVMLGTKLAFYIAYHPQTDGPPERMIQTMEDIIRRVCAYGMKYKDHKGYTHDWVTLIAAVRLAYNTSQNSTTGKSPSLVEKGWNPLLPVDHLKNNLLTIHPTAKDFHDMWKKACDTAANFIDEEKEYNKHSWDKTHMEPDFKEGD</sequence>
<accession>A0A9Q3CG55</accession>
<protein>
    <recommendedName>
        <fullName evidence="2">Integrase catalytic domain-containing protein</fullName>
    </recommendedName>
</protein>
<dbReference type="SUPFAM" id="SSF53098">
    <property type="entry name" value="Ribonuclease H-like"/>
    <property type="match status" value="1"/>
</dbReference>
<dbReference type="InterPro" id="IPR050951">
    <property type="entry name" value="Retrovirus_Pol_polyprotein"/>
</dbReference>
<dbReference type="GO" id="GO:0015074">
    <property type="term" value="P:DNA integration"/>
    <property type="evidence" value="ECO:0007669"/>
    <property type="project" value="InterPro"/>
</dbReference>
<dbReference type="Proteomes" id="UP000765509">
    <property type="component" value="Unassembled WGS sequence"/>
</dbReference>